<organism evidence="2 3">
    <name type="scientific">Streptomyces mooreae</name>
    <dbReference type="NCBI Taxonomy" id="3075523"/>
    <lineage>
        <taxon>Bacteria</taxon>
        <taxon>Bacillati</taxon>
        <taxon>Actinomycetota</taxon>
        <taxon>Actinomycetes</taxon>
        <taxon>Kitasatosporales</taxon>
        <taxon>Streptomycetaceae</taxon>
        <taxon>Streptomyces</taxon>
    </lineage>
</organism>
<sequence>MSYAQVEGVHMNHCRSVAPAGVRLGVVRGISYGMFGAPDSFVPEMRKLSGTLVRVYVYWGQVEPEPGRYDWTVVDAVLGQLDAADEVWVTVCSSSPWATRHPTGFLPSSPAHDPRRYERFVGDLVTRCRGRVHYWQCNNEPSNTGLLWAGTAPEYVDQLTAFHRGVRGADPEARVVLGGCGYDVLSSPSGSPARQFFDHVVAHGRDAFDLFSVHLYGDPHHIPEQVESVREMMRRHGYERPVVAGEYNGPTLFEFPEAQAAFQQTVTAAFAGPGQAAAPETQPADEASHEPPDRAAMRSLYARMAQLPPQLQMFMEECPPELAAKRDRINCRQMVTRNVLALAAGVTRTACWNLAPEIPGYRDRLNMMGFLFGRLALMDYDDAGRLTRRHPSADTFALVAACLDGTTRVRRLEAGDRPELYAFEVSREGRGPLHVLWVAGDAFTGEDEPGTPFDWPWPHATVHALDAFGTRVPVERNGGTVHLRASVTPLFLSTRPEAPVRP</sequence>
<evidence type="ECO:0000256" key="1">
    <source>
        <dbReference type="SAM" id="MobiDB-lite"/>
    </source>
</evidence>
<dbReference type="InterPro" id="IPR017853">
    <property type="entry name" value="GH"/>
</dbReference>
<dbReference type="PANTHER" id="PTHR12631">
    <property type="entry name" value="ALPHA-L-IDURONIDASE"/>
    <property type="match status" value="1"/>
</dbReference>
<accession>A0ABU2T1K9</accession>
<dbReference type="EMBL" id="JAVRFE010000002">
    <property type="protein sequence ID" value="MDT0454489.1"/>
    <property type="molecule type" value="Genomic_DNA"/>
</dbReference>
<feature type="region of interest" description="Disordered" evidence="1">
    <location>
        <begin position="272"/>
        <end position="292"/>
    </location>
</feature>
<proteinExistence type="predicted"/>
<keyword evidence="3" id="KW-1185">Reference proteome</keyword>
<dbReference type="Gene3D" id="3.20.20.80">
    <property type="entry name" value="Glycosidases"/>
    <property type="match status" value="1"/>
</dbReference>
<evidence type="ECO:0000313" key="2">
    <source>
        <dbReference type="EMBL" id="MDT0454489.1"/>
    </source>
</evidence>
<dbReference type="Proteomes" id="UP001180551">
    <property type="component" value="Unassembled WGS sequence"/>
</dbReference>
<name>A0ABU2T1K9_9ACTN</name>
<evidence type="ECO:0000313" key="3">
    <source>
        <dbReference type="Proteomes" id="UP001180551"/>
    </source>
</evidence>
<reference evidence="2" key="1">
    <citation type="submission" date="2024-05" db="EMBL/GenBank/DDBJ databases">
        <title>30 novel species of actinomycetes from the DSMZ collection.</title>
        <authorList>
            <person name="Nouioui I."/>
        </authorList>
    </citation>
    <scope>NUCLEOTIDE SEQUENCE</scope>
    <source>
        <strain evidence="2">DSM 41527</strain>
    </source>
</reference>
<comment type="caution">
    <text evidence="2">The sequence shown here is derived from an EMBL/GenBank/DDBJ whole genome shotgun (WGS) entry which is preliminary data.</text>
</comment>
<protein>
    <submittedName>
        <fullName evidence="2">Uncharacterized protein</fullName>
    </submittedName>
</protein>
<dbReference type="RefSeq" id="WP_311621930.1">
    <property type="nucleotide sequence ID" value="NZ_JAVRFE010000002.1"/>
</dbReference>
<dbReference type="PANTHER" id="PTHR12631:SF10">
    <property type="entry name" value="BETA-XYLOSIDASE-LIKE PROTEIN-RELATED"/>
    <property type="match status" value="1"/>
</dbReference>
<dbReference type="SUPFAM" id="SSF51445">
    <property type="entry name" value="(Trans)glycosidases"/>
    <property type="match status" value="1"/>
</dbReference>
<dbReference type="InterPro" id="IPR051923">
    <property type="entry name" value="Glycosyl_Hydrolase_39"/>
</dbReference>
<gene>
    <name evidence="2" type="ORF">RM550_01900</name>
</gene>